<evidence type="ECO:0000256" key="9">
    <source>
        <dbReference type="ARBA" id="ARBA00023136"/>
    </source>
</evidence>
<evidence type="ECO:0000256" key="5">
    <source>
        <dbReference type="ARBA" id="ARBA00022737"/>
    </source>
</evidence>
<evidence type="ECO:0000313" key="14">
    <source>
        <dbReference type="EMBL" id="VFT97614.1"/>
    </source>
</evidence>
<dbReference type="InterPro" id="IPR003439">
    <property type="entry name" value="ABC_transporter-like_ATP-bd"/>
</dbReference>
<dbReference type="PROSITE" id="PS50929">
    <property type="entry name" value="ABC_TM1F"/>
    <property type="match status" value="2"/>
</dbReference>
<dbReference type="AlphaFoldDB" id="A0A485LGY5"/>
<feature type="transmembrane region" description="Helical" evidence="10">
    <location>
        <begin position="698"/>
        <end position="719"/>
    </location>
</feature>
<dbReference type="Gene3D" id="3.40.50.300">
    <property type="entry name" value="P-loop containing nucleotide triphosphate hydrolases"/>
    <property type="match status" value="2"/>
</dbReference>
<feature type="transmembrane region" description="Helical" evidence="10">
    <location>
        <begin position="929"/>
        <end position="945"/>
    </location>
</feature>
<dbReference type="InterPro" id="IPR036640">
    <property type="entry name" value="ABC1_TM_sf"/>
</dbReference>
<keyword evidence="6" id="KW-0547">Nucleotide-binding</keyword>
<proteinExistence type="inferred from homology"/>
<dbReference type="OrthoDB" id="6500128at2759"/>
<feature type="transmembrane region" description="Helical" evidence="10">
    <location>
        <begin position="89"/>
        <end position="108"/>
    </location>
</feature>
<gene>
    <name evidence="14" type="primary">Aste57867_20937</name>
    <name evidence="13" type="ORF">As57867_020869</name>
    <name evidence="14" type="ORF">ASTE57867_20937</name>
</gene>
<feature type="transmembrane region" description="Helical" evidence="10">
    <location>
        <begin position="305"/>
        <end position="334"/>
    </location>
</feature>
<reference evidence="13" key="2">
    <citation type="submission" date="2019-06" db="EMBL/GenBank/DDBJ databases">
        <title>Genomics analysis of Aphanomyces spp. identifies a new class of oomycete effector associated with host adaptation.</title>
        <authorList>
            <person name="Gaulin E."/>
        </authorList>
    </citation>
    <scope>NUCLEOTIDE SEQUENCE</scope>
    <source>
        <strain evidence="13">CBS 578.67</strain>
    </source>
</reference>
<evidence type="ECO:0000259" key="11">
    <source>
        <dbReference type="PROSITE" id="PS50893"/>
    </source>
</evidence>
<dbReference type="GO" id="GO:0140359">
    <property type="term" value="F:ABC-type transporter activity"/>
    <property type="evidence" value="ECO:0007669"/>
    <property type="project" value="InterPro"/>
</dbReference>
<feature type="transmembrane region" description="Helical" evidence="10">
    <location>
        <begin position="739"/>
        <end position="760"/>
    </location>
</feature>
<dbReference type="FunFam" id="1.20.1560.10:FF:000063">
    <property type="entry name" value="Multidrug resistance protein ABC transporter"/>
    <property type="match status" value="1"/>
</dbReference>
<keyword evidence="7" id="KW-0067">ATP-binding</keyword>
<protein>
    <submittedName>
        <fullName evidence="14">Aste57867_20937 protein</fullName>
    </submittedName>
</protein>
<dbReference type="CDD" id="cd18580">
    <property type="entry name" value="ABC_6TM_ABCC_D2"/>
    <property type="match status" value="1"/>
</dbReference>
<evidence type="ECO:0000313" key="13">
    <source>
        <dbReference type="EMBL" id="KAF0687327.1"/>
    </source>
</evidence>
<accession>A0A485LGY5</accession>
<dbReference type="SMART" id="SM00382">
    <property type="entry name" value="AAA"/>
    <property type="match status" value="2"/>
</dbReference>
<dbReference type="EMBL" id="CAADRA010006964">
    <property type="protein sequence ID" value="VFT97614.1"/>
    <property type="molecule type" value="Genomic_DNA"/>
</dbReference>
<keyword evidence="8 10" id="KW-1133">Transmembrane helix</keyword>
<feature type="domain" description="ABC transporter" evidence="11">
    <location>
        <begin position="1016"/>
        <end position="1246"/>
    </location>
</feature>
<dbReference type="InterPro" id="IPR027417">
    <property type="entry name" value="P-loop_NTPase"/>
</dbReference>
<evidence type="ECO:0000256" key="8">
    <source>
        <dbReference type="ARBA" id="ARBA00022989"/>
    </source>
</evidence>
<feature type="transmembrane region" description="Helical" evidence="10">
    <location>
        <begin position="951"/>
        <end position="968"/>
    </location>
</feature>
<dbReference type="Gene3D" id="1.20.1560.10">
    <property type="entry name" value="ABC transporter type 1, transmembrane domain"/>
    <property type="match status" value="2"/>
</dbReference>
<evidence type="ECO:0000256" key="6">
    <source>
        <dbReference type="ARBA" id="ARBA00022741"/>
    </source>
</evidence>
<dbReference type="InterPro" id="IPR044726">
    <property type="entry name" value="ABCC_6TM_D2"/>
</dbReference>
<organism evidence="14 15">
    <name type="scientific">Aphanomyces stellatus</name>
    <dbReference type="NCBI Taxonomy" id="120398"/>
    <lineage>
        <taxon>Eukaryota</taxon>
        <taxon>Sar</taxon>
        <taxon>Stramenopiles</taxon>
        <taxon>Oomycota</taxon>
        <taxon>Saprolegniomycetes</taxon>
        <taxon>Saprolegniales</taxon>
        <taxon>Verrucalvaceae</taxon>
        <taxon>Aphanomyces</taxon>
    </lineage>
</organism>
<evidence type="ECO:0000256" key="4">
    <source>
        <dbReference type="ARBA" id="ARBA00022692"/>
    </source>
</evidence>
<keyword evidence="3" id="KW-0813">Transport</keyword>
<comment type="subcellular location">
    <subcellularLocation>
        <location evidence="1">Vacuole membrane</location>
        <topology evidence="1">Multi-pass membrane protein</topology>
    </subcellularLocation>
</comment>
<evidence type="ECO:0000256" key="1">
    <source>
        <dbReference type="ARBA" id="ARBA00004128"/>
    </source>
</evidence>
<dbReference type="InterPro" id="IPR050173">
    <property type="entry name" value="ABC_transporter_C-like"/>
</dbReference>
<keyword evidence="5" id="KW-0677">Repeat</keyword>
<dbReference type="SUPFAM" id="SSF90123">
    <property type="entry name" value="ABC transporter transmembrane region"/>
    <property type="match status" value="2"/>
</dbReference>
<feature type="domain" description="ABC transporter" evidence="11">
    <location>
        <begin position="409"/>
        <end position="631"/>
    </location>
</feature>
<feature type="transmembrane region" description="Helical" evidence="10">
    <location>
        <begin position="214"/>
        <end position="241"/>
    </location>
</feature>
<dbReference type="Proteomes" id="UP000332933">
    <property type="component" value="Unassembled WGS sequence"/>
</dbReference>
<dbReference type="CDD" id="cd18579">
    <property type="entry name" value="ABC_6TM_ABCC_D1"/>
    <property type="match status" value="1"/>
</dbReference>
<dbReference type="FunFam" id="3.40.50.300:FF:000610">
    <property type="entry name" value="Multidrug resistance-associated ABC transporter"/>
    <property type="match status" value="1"/>
</dbReference>
<keyword evidence="15" id="KW-1185">Reference proteome</keyword>
<keyword evidence="9 10" id="KW-0472">Membrane</keyword>
<dbReference type="PANTHER" id="PTHR24223">
    <property type="entry name" value="ATP-BINDING CASSETTE SUB-FAMILY C"/>
    <property type="match status" value="1"/>
</dbReference>
<dbReference type="SUPFAM" id="SSF52540">
    <property type="entry name" value="P-loop containing nucleoside triphosphate hydrolases"/>
    <property type="match status" value="2"/>
</dbReference>
<dbReference type="PANTHER" id="PTHR24223:SF443">
    <property type="entry name" value="MULTIDRUG-RESISTANCE LIKE PROTEIN 1, ISOFORM I"/>
    <property type="match status" value="1"/>
</dbReference>
<feature type="domain" description="ABC transmembrane type-1" evidence="12">
    <location>
        <begin position="90"/>
        <end position="370"/>
    </location>
</feature>
<evidence type="ECO:0000256" key="2">
    <source>
        <dbReference type="ARBA" id="ARBA00009726"/>
    </source>
</evidence>
<dbReference type="InterPro" id="IPR003593">
    <property type="entry name" value="AAA+_ATPase"/>
</dbReference>
<dbReference type="Pfam" id="PF00005">
    <property type="entry name" value="ABC_tran"/>
    <property type="match status" value="2"/>
</dbReference>
<dbReference type="PROSITE" id="PS50893">
    <property type="entry name" value="ABC_TRANSPORTER_2"/>
    <property type="match status" value="2"/>
</dbReference>
<evidence type="ECO:0000313" key="15">
    <source>
        <dbReference type="Proteomes" id="UP000332933"/>
    </source>
</evidence>
<evidence type="ECO:0000259" key="12">
    <source>
        <dbReference type="PROSITE" id="PS50929"/>
    </source>
</evidence>
<dbReference type="PROSITE" id="PS00211">
    <property type="entry name" value="ABC_TRANSPORTER_1"/>
    <property type="match status" value="1"/>
</dbReference>
<evidence type="ECO:0000256" key="3">
    <source>
        <dbReference type="ARBA" id="ARBA00022448"/>
    </source>
</evidence>
<dbReference type="FunFam" id="3.40.50.300:FF:000997">
    <property type="entry name" value="Multidrug resistance-associated protein 1"/>
    <property type="match status" value="1"/>
</dbReference>
<evidence type="ECO:0000256" key="7">
    <source>
        <dbReference type="ARBA" id="ARBA00022840"/>
    </source>
</evidence>
<dbReference type="InterPro" id="IPR044746">
    <property type="entry name" value="ABCC_6TM_D1"/>
</dbReference>
<dbReference type="CDD" id="cd03244">
    <property type="entry name" value="ABCC_MRP_domain2"/>
    <property type="match status" value="1"/>
</dbReference>
<dbReference type="GO" id="GO:0005774">
    <property type="term" value="C:vacuolar membrane"/>
    <property type="evidence" value="ECO:0007669"/>
    <property type="project" value="UniProtKB-SubCell"/>
</dbReference>
<feature type="transmembrane region" description="Helical" evidence="10">
    <location>
        <begin position="833"/>
        <end position="856"/>
    </location>
</feature>
<sequence length="1257" mass="137012">MSKYQSVVNDTTKSTPPHPLESASLFSKLTFAWATPLLATGNERQLDPADLWPLQPEHQSTTVASVFEPTFRRTHSLLWSIAVTHGPRFVLIGGMQVFSVGCTLYGPVVLKHVLAAVETDTAFDLKAVLWLIGSLCVVNVAQALVTAHLNIENQLVAAKITSALQSLLFRKSLRLSSRRDTTAGEIANMFATDVPSIVSLAQFANQLWLMPLQVIVIMVLLYGVIGWATFVGLAVIGATLLANHATMTRMQVAFGALMRQKDVRMKSVTQVFGAMQIIKMNSWEDKFCDKITSERNAELHSLWRVFLATAASTTLMYLGPVLVAVTSFATYALVMGQPVTATKIFTALTLFNLLKVPLCDLPYIFTGLMQALVAVQRLAAFLNLNEKDDSTVLTRATDDAVARDATVDVAVAHATFGWDTKPLFEDVSLTIHRGELVVVHGAVGQGKSSLCLALLGEMPRTHGSVFLGGRVAYVSQQPWIQHMTIRDNILFGQPFDRTKYNRVVDACALTTDLALFPDGDRTEIGLKGVNLSGGQKARISLARACYSDADIFILDAPLAAVDAIVQQEIFAKCVLGLLRDKTVLLVTHSPEIIDSVFVDRRIELHAGNVSQSVIKKQAIDDASTRVLARAHLTNNSMAPCMLPTIHSSPGILSLSPHSNDDMSNSPSDRLLEEGRSSGRVAAHVYRAYFDALGGWPVVLYWGFVLSLWQGLVVAGDLWLSHWSSSSTVDDRRRTGFNLGIYAALSIGGAIMTIFRTLSIYGSGLRAARTLFDKMTHALLHAPMRFFDANPVGRVLNRYTGDMGTIDTTLPFCISGLVGALTNAVFALGTTFWMIQSMGLIAAPLLYIYVAIGRFYVQPAREMERVSKTAKSPLLNLISESIDGSVVIRAFGPGHVTRFHRLHGANVDAANAATLATQVTTQWFSLRMELTSAVLLFVVASSLVVLRDQLNAGLIGLAFNYVFTLLGYFERCIAAVSQLETSMVAPERIAEYARLPSEGPRVVAGAVAKAWPTTGDLCLTNVSFRYKAHDPLVLKDVNVHIRSGEKIGIVGRTGAGKSSLTMALFRINELASGSISIDGVDIATLGVHTLRKAIAIIPQTPVLFQGTLRNYLDPFDEFDDATLWASLQKVHLASRLDKLDIPVEENGDNFSVGERQMLCMARALLRQARIVVLDEATAAIDHGTDQLLQCVIRTEFATSTVLTIAHRLDTVLDADRILVLDQGQLAQCDTPNNLIAQGSGIFFDLCNEGGYMDKMTKE</sequence>
<feature type="transmembrane region" description="Helical" evidence="10">
    <location>
        <begin position="807"/>
        <end position="827"/>
    </location>
</feature>
<comment type="similarity">
    <text evidence="2">Belongs to the ABC transporter superfamily. ABCC family. Conjugate transporter (TC 3.A.1.208) subfamily.</text>
</comment>
<feature type="transmembrane region" description="Helical" evidence="10">
    <location>
        <begin position="128"/>
        <end position="149"/>
    </location>
</feature>
<dbReference type="InterPro" id="IPR011527">
    <property type="entry name" value="ABC1_TM_dom"/>
</dbReference>
<name>A0A485LGY5_9STRA</name>
<dbReference type="GO" id="GO:0016887">
    <property type="term" value="F:ATP hydrolysis activity"/>
    <property type="evidence" value="ECO:0007669"/>
    <property type="project" value="InterPro"/>
</dbReference>
<evidence type="ECO:0000256" key="10">
    <source>
        <dbReference type="SAM" id="Phobius"/>
    </source>
</evidence>
<dbReference type="EMBL" id="VJMH01006938">
    <property type="protein sequence ID" value="KAF0687327.1"/>
    <property type="molecule type" value="Genomic_DNA"/>
</dbReference>
<dbReference type="CDD" id="cd03250">
    <property type="entry name" value="ABCC_MRP_domain1"/>
    <property type="match status" value="1"/>
</dbReference>
<keyword evidence="4 10" id="KW-0812">Transmembrane</keyword>
<dbReference type="InterPro" id="IPR017871">
    <property type="entry name" value="ABC_transporter-like_CS"/>
</dbReference>
<dbReference type="GO" id="GO:0005524">
    <property type="term" value="F:ATP binding"/>
    <property type="evidence" value="ECO:0007669"/>
    <property type="project" value="UniProtKB-KW"/>
</dbReference>
<feature type="domain" description="ABC transmembrane type-1" evidence="12">
    <location>
        <begin position="703"/>
        <end position="980"/>
    </location>
</feature>
<dbReference type="Pfam" id="PF00664">
    <property type="entry name" value="ABC_membrane"/>
    <property type="match status" value="2"/>
</dbReference>
<reference evidence="14 15" key="1">
    <citation type="submission" date="2019-03" db="EMBL/GenBank/DDBJ databases">
        <authorList>
            <person name="Gaulin E."/>
            <person name="Dumas B."/>
        </authorList>
    </citation>
    <scope>NUCLEOTIDE SEQUENCE [LARGE SCALE GENOMIC DNA]</scope>
    <source>
        <strain evidence="14">CBS 568.67</strain>
    </source>
</reference>